<protein>
    <submittedName>
        <fullName evidence="6">Helix-turn-helix domain-containing protein</fullName>
    </submittedName>
</protein>
<proteinExistence type="predicted"/>
<dbReference type="Proteomes" id="UP001207408">
    <property type="component" value="Unassembled WGS sequence"/>
</dbReference>
<dbReference type="PANTHER" id="PTHR43280">
    <property type="entry name" value="ARAC-FAMILY TRANSCRIPTIONAL REGULATOR"/>
    <property type="match status" value="1"/>
</dbReference>
<gene>
    <name evidence="6" type="ORF">OM074_15570</name>
</gene>
<organism evidence="6 7">
    <name type="scientific">Plebeiibacterium marinum</name>
    <dbReference type="NCBI Taxonomy" id="2992111"/>
    <lineage>
        <taxon>Bacteria</taxon>
        <taxon>Pseudomonadati</taxon>
        <taxon>Bacteroidota</taxon>
        <taxon>Bacteroidia</taxon>
        <taxon>Marinilabiliales</taxon>
        <taxon>Marinilabiliaceae</taxon>
        <taxon>Plebeiibacterium</taxon>
    </lineage>
</organism>
<feature type="transmembrane region" description="Helical" evidence="4">
    <location>
        <begin position="130"/>
        <end position="156"/>
    </location>
</feature>
<evidence type="ECO:0000313" key="6">
    <source>
        <dbReference type="EMBL" id="MCW3807056.1"/>
    </source>
</evidence>
<accession>A0AAE3MG20</accession>
<dbReference type="GO" id="GO:0003700">
    <property type="term" value="F:DNA-binding transcription factor activity"/>
    <property type="evidence" value="ECO:0007669"/>
    <property type="project" value="InterPro"/>
</dbReference>
<feature type="transmembrane region" description="Helical" evidence="4">
    <location>
        <begin position="34"/>
        <end position="51"/>
    </location>
</feature>
<dbReference type="AlphaFoldDB" id="A0AAE3MG20"/>
<dbReference type="InterPro" id="IPR009057">
    <property type="entry name" value="Homeodomain-like_sf"/>
</dbReference>
<evidence type="ECO:0000259" key="5">
    <source>
        <dbReference type="PROSITE" id="PS01124"/>
    </source>
</evidence>
<keyword evidence="4" id="KW-1133">Transmembrane helix</keyword>
<keyword evidence="2" id="KW-0238">DNA-binding</keyword>
<feature type="transmembrane region" description="Helical" evidence="4">
    <location>
        <begin position="209"/>
        <end position="226"/>
    </location>
</feature>
<dbReference type="GO" id="GO:0043565">
    <property type="term" value="F:sequence-specific DNA binding"/>
    <property type="evidence" value="ECO:0007669"/>
    <property type="project" value="InterPro"/>
</dbReference>
<dbReference type="PROSITE" id="PS01124">
    <property type="entry name" value="HTH_ARAC_FAMILY_2"/>
    <property type="match status" value="1"/>
</dbReference>
<keyword evidence="7" id="KW-1185">Reference proteome</keyword>
<dbReference type="EMBL" id="JAPDPI010000036">
    <property type="protein sequence ID" value="MCW3807056.1"/>
    <property type="molecule type" value="Genomic_DNA"/>
</dbReference>
<dbReference type="RefSeq" id="WP_301201084.1">
    <property type="nucleotide sequence ID" value="NZ_JAPDPI010000036.1"/>
</dbReference>
<dbReference type="SMART" id="SM00342">
    <property type="entry name" value="HTH_ARAC"/>
    <property type="match status" value="1"/>
</dbReference>
<keyword evidence="4" id="KW-0812">Transmembrane</keyword>
<keyword evidence="3" id="KW-0804">Transcription</keyword>
<reference evidence="6" key="1">
    <citation type="submission" date="2022-10" db="EMBL/GenBank/DDBJ databases">
        <authorList>
            <person name="Yu W.X."/>
        </authorList>
    </citation>
    <scope>NUCLEOTIDE SEQUENCE</scope>
    <source>
        <strain evidence="6">D04</strain>
    </source>
</reference>
<feature type="domain" description="HTH araC/xylS-type" evidence="5">
    <location>
        <begin position="269"/>
        <end position="373"/>
    </location>
</feature>
<evidence type="ECO:0000256" key="4">
    <source>
        <dbReference type="SAM" id="Phobius"/>
    </source>
</evidence>
<name>A0AAE3MG20_9BACT</name>
<dbReference type="Pfam" id="PF12833">
    <property type="entry name" value="HTH_18"/>
    <property type="match status" value="1"/>
</dbReference>
<evidence type="ECO:0000313" key="7">
    <source>
        <dbReference type="Proteomes" id="UP001207408"/>
    </source>
</evidence>
<feature type="transmembrane region" description="Helical" evidence="4">
    <location>
        <begin position="6"/>
        <end position="22"/>
    </location>
</feature>
<feature type="transmembrane region" description="Helical" evidence="4">
    <location>
        <begin position="57"/>
        <end position="77"/>
    </location>
</feature>
<feature type="transmembrane region" description="Helical" evidence="4">
    <location>
        <begin position="176"/>
        <end position="197"/>
    </location>
</feature>
<keyword evidence="1" id="KW-0805">Transcription regulation</keyword>
<keyword evidence="4" id="KW-0472">Membrane</keyword>
<evidence type="ECO:0000256" key="2">
    <source>
        <dbReference type="ARBA" id="ARBA00023125"/>
    </source>
</evidence>
<evidence type="ECO:0000256" key="1">
    <source>
        <dbReference type="ARBA" id="ARBA00023015"/>
    </source>
</evidence>
<dbReference type="Gene3D" id="1.10.10.60">
    <property type="entry name" value="Homeodomain-like"/>
    <property type="match status" value="2"/>
</dbReference>
<dbReference type="InterPro" id="IPR018060">
    <property type="entry name" value="HTH_AraC"/>
</dbReference>
<dbReference type="PANTHER" id="PTHR43280:SF29">
    <property type="entry name" value="ARAC-FAMILY TRANSCRIPTIONAL REGULATOR"/>
    <property type="match status" value="1"/>
</dbReference>
<dbReference type="SUPFAM" id="SSF46689">
    <property type="entry name" value="Homeodomain-like"/>
    <property type="match status" value="1"/>
</dbReference>
<sequence length="374" mass="44096">MDDAIIYIGLAQSVFSAFLIYFKKPSLLANKILGLWLFMIALLFSLNVYKISNEITIDLWPISANIIITFPVFLFLYTKYIVTEYKKFILSDLIHFTPLIIGVGIAILYIPKDIDLYTPLIESFDDKLKALSWIGYVFKFSIWFYSLYALIIIYIYRTKTTSYYSFYSNKINLRWLVVLIVSFFIIYNLIIYISSTYHLSRLITHIERFRSGSLLIFVYIVSIWGFRQHQLSSNVAPPDLNLNKKPSELDSERYTKSGLKDEQAEKYMQKLIDYMNNSLIWQENELSLAKLADETQIPKHYITQVLNEHIKKNFYTFVNEYRTEYAMKLIKSPKYKDYSFVAIAFESGFNSKTAFNIFFKKYTGMTPSEFKKKE</sequence>
<feature type="transmembrane region" description="Helical" evidence="4">
    <location>
        <begin position="89"/>
        <end position="110"/>
    </location>
</feature>
<comment type="caution">
    <text evidence="6">The sequence shown here is derived from an EMBL/GenBank/DDBJ whole genome shotgun (WGS) entry which is preliminary data.</text>
</comment>
<evidence type="ECO:0000256" key="3">
    <source>
        <dbReference type="ARBA" id="ARBA00023163"/>
    </source>
</evidence>